<name>A0A4Y2ENF9_ARAVE</name>
<dbReference type="Proteomes" id="UP000499080">
    <property type="component" value="Unassembled WGS sequence"/>
</dbReference>
<proteinExistence type="predicted"/>
<keyword evidence="2" id="KW-1185">Reference proteome</keyword>
<reference evidence="1 2" key="1">
    <citation type="journal article" date="2019" name="Sci. Rep.">
        <title>Orb-weaving spider Araneus ventricosus genome elucidates the spidroin gene catalogue.</title>
        <authorList>
            <person name="Kono N."/>
            <person name="Nakamura H."/>
            <person name="Ohtoshi R."/>
            <person name="Moran D.A.P."/>
            <person name="Shinohara A."/>
            <person name="Yoshida Y."/>
            <person name="Fujiwara M."/>
            <person name="Mori M."/>
            <person name="Tomita M."/>
            <person name="Arakawa K."/>
        </authorList>
    </citation>
    <scope>NUCLEOTIDE SEQUENCE [LARGE SCALE GENOMIC DNA]</scope>
</reference>
<evidence type="ECO:0000313" key="2">
    <source>
        <dbReference type="Proteomes" id="UP000499080"/>
    </source>
</evidence>
<comment type="caution">
    <text evidence="1">The sequence shown here is derived from an EMBL/GenBank/DDBJ whole genome shotgun (WGS) entry which is preliminary data.</text>
</comment>
<gene>
    <name evidence="1" type="ORF">AVEN_156885_1</name>
</gene>
<dbReference type="AlphaFoldDB" id="A0A4Y2ENF9"/>
<protein>
    <submittedName>
        <fullName evidence="1">Uncharacterized protein</fullName>
    </submittedName>
</protein>
<sequence length="87" mass="10233">MLNKKLTESSQLRCKVKTNRRSCRKPHSMVAGAKKKFTVILSLPDENNSSRKHSQQLEAQRRQDVWDDGSKDYFVARNRIIEFRARL</sequence>
<evidence type="ECO:0000313" key="1">
    <source>
        <dbReference type="EMBL" id="GBM29698.1"/>
    </source>
</evidence>
<dbReference type="EMBL" id="BGPR01000643">
    <property type="protein sequence ID" value="GBM29698.1"/>
    <property type="molecule type" value="Genomic_DNA"/>
</dbReference>
<accession>A0A4Y2ENF9</accession>
<organism evidence="1 2">
    <name type="scientific">Araneus ventricosus</name>
    <name type="common">Orbweaver spider</name>
    <name type="synonym">Epeira ventricosa</name>
    <dbReference type="NCBI Taxonomy" id="182803"/>
    <lineage>
        <taxon>Eukaryota</taxon>
        <taxon>Metazoa</taxon>
        <taxon>Ecdysozoa</taxon>
        <taxon>Arthropoda</taxon>
        <taxon>Chelicerata</taxon>
        <taxon>Arachnida</taxon>
        <taxon>Araneae</taxon>
        <taxon>Araneomorphae</taxon>
        <taxon>Entelegynae</taxon>
        <taxon>Araneoidea</taxon>
        <taxon>Araneidae</taxon>
        <taxon>Araneus</taxon>
    </lineage>
</organism>